<dbReference type="InterPro" id="IPR032675">
    <property type="entry name" value="LRR_dom_sf"/>
</dbReference>
<reference evidence="3 4" key="1">
    <citation type="journal article" date="2018" name="Gigascience">
        <title>Genomes of trombidid mites reveal novel predicted allergens and laterally-transferred genes associated with secondary metabolism.</title>
        <authorList>
            <person name="Dong X."/>
            <person name="Chaisiri K."/>
            <person name="Xia D."/>
            <person name="Armstrong S.D."/>
            <person name="Fang Y."/>
            <person name="Donnelly M.J."/>
            <person name="Kadowaki T."/>
            <person name="McGarry J.W."/>
            <person name="Darby A.C."/>
            <person name="Makepeace B.L."/>
        </authorList>
    </citation>
    <scope>NUCLEOTIDE SEQUENCE [LARGE SCALE GENOMIC DNA]</scope>
    <source>
        <strain evidence="3">UoL-WK</strain>
    </source>
</reference>
<dbReference type="Pfam" id="PF00646">
    <property type="entry name" value="F-box"/>
    <property type="match status" value="1"/>
</dbReference>
<dbReference type="OrthoDB" id="5783533at2759"/>
<gene>
    <name evidence="3" type="ORF">B4U79_16520</name>
</gene>
<feature type="domain" description="F-box" evidence="2">
    <location>
        <begin position="541"/>
        <end position="587"/>
    </location>
</feature>
<dbReference type="Proteomes" id="UP000285301">
    <property type="component" value="Unassembled WGS sequence"/>
</dbReference>
<dbReference type="EMBL" id="NCKU01006571">
    <property type="protein sequence ID" value="RWS03369.1"/>
    <property type="molecule type" value="Genomic_DNA"/>
</dbReference>
<dbReference type="InterPro" id="IPR036047">
    <property type="entry name" value="F-box-like_dom_sf"/>
</dbReference>
<evidence type="ECO:0000313" key="4">
    <source>
        <dbReference type="Proteomes" id="UP000285301"/>
    </source>
</evidence>
<comment type="caution">
    <text evidence="3">The sequence shown here is derived from an EMBL/GenBank/DDBJ whole genome shotgun (WGS) entry which is preliminary data.</text>
</comment>
<evidence type="ECO:0000259" key="2">
    <source>
        <dbReference type="PROSITE" id="PS50181"/>
    </source>
</evidence>
<dbReference type="InterPro" id="IPR001810">
    <property type="entry name" value="F-box_dom"/>
</dbReference>
<evidence type="ECO:0000313" key="3">
    <source>
        <dbReference type="EMBL" id="RWS03369.1"/>
    </source>
</evidence>
<dbReference type="SUPFAM" id="SSF52047">
    <property type="entry name" value="RNI-like"/>
    <property type="match status" value="1"/>
</dbReference>
<dbReference type="SMART" id="SM00256">
    <property type="entry name" value="FBOX"/>
    <property type="match status" value="1"/>
</dbReference>
<dbReference type="CDD" id="cd09917">
    <property type="entry name" value="F-box_SF"/>
    <property type="match status" value="1"/>
</dbReference>
<dbReference type="AlphaFoldDB" id="A0A443QK61"/>
<accession>A0A443QK61</accession>
<dbReference type="SUPFAM" id="SSF81383">
    <property type="entry name" value="F-box domain"/>
    <property type="match status" value="1"/>
</dbReference>
<protein>
    <recommendedName>
        <fullName evidence="2">F-box domain-containing protein</fullName>
    </recommendedName>
</protein>
<sequence>MASGHPTDGERTGEGLGFAQTIDSLNRELDSLKTENERLKHELDFYRKHSFLKDAVGNKSKHLSRSSFDSSFSSAEDFNDSNLRKRMKAILKHFDFILWLSPNLYADIAINVKAWLKTCDCTLFSFKHLKIDCVQNKVKLLNDIELMPWLSEGIYDEIIDQIVQYDGRVCILNDCSQMGHTCFNTNNSVATGNIQSSCTFENETTGLFSDCYALKRMKSILKDFEKLLWFSPHIYAEIAERVKKFLKTCECSMISSHHLKVDCVHYEIKTSIKGVQLVPWLLGGSYDWIIRRSQHYEDSASNSINQCEKQTEVNEVKEFDRSFIENLFSNESKINFAGHNTLDNINFSISDMRTKMKPILDDYELILWLSPKIYTEIVQKLKGLLKACDCPSFVFKHVKMDCVSKNLHKMIKNIKILPWLSGGLYDEIIKILRDYDNYMNSSSIISEVEQLSESPSNKTKLVKTIEFCGKPKYSVNYLKLSEIKYLRQLLDSFDFADDLLYLHSDDYALLAVEIIEHQKFLNSLSQSTRYTSIKNNVEQCNDYYSLCPDDVLLKIFSFMAEKDLLSFRLVSKRMKQMSEKQLKFIPKTLLIDQSTCLLALDFQLSVYRNFVSLKFKSSKVACHQMLNKISFGAFMNILREKLHNVKKLTLSSLTSDDYVYLKSEYFQNLTSLSIDGISLVDNLLTFIGSFNRLNKLKLINIIHMRTGTFALPQSVKILKIKKCSLRVTSVQGSMQNLEKLCVESLHLDYQIWWNRICNEMINLTQLIFKNRGRIERVFLSKCMSLRRLVLHVDEIDLPESLPTLTSVQELDLNIRNANDERTSKIINCFSDLQQLTFYSNDREQLFKQTRQSLSNLTQLKSIVFNKYLKYTVGKPITLIDFFEASPSCTDYKIFVRVISREELNYIVKGFKRIARMKNRICQMHVTTHRDFKFDTIDLPENIKLTVEKELRCEFNDNRTFMHLDPDFEDYDNYDYNSESDIFDYFDNSDYSDYYDYDEYSDF</sequence>
<feature type="coiled-coil region" evidence="1">
    <location>
        <begin position="22"/>
        <end position="49"/>
    </location>
</feature>
<dbReference type="Gene3D" id="1.20.1280.50">
    <property type="match status" value="1"/>
</dbReference>
<dbReference type="PROSITE" id="PS50181">
    <property type="entry name" value="FBOX"/>
    <property type="match status" value="1"/>
</dbReference>
<dbReference type="Gene3D" id="3.80.10.10">
    <property type="entry name" value="Ribonuclease Inhibitor"/>
    <property type="match status" value="1"/>
</dbReference>
<keyword evidence="1" id="KW-0175">Coiled coil</keyword>
<organism evidence="3 4">
    <name type="scientific">Dinothrombium tinctorium</name>
    <dbReference type="NCBI Taxonomy" id="1965070"/>
    <lineage>
        <taxon>Eukaryota</taxon>
        <taxon>Metazoa</taxon>
        <taxon>Ecdysozoa</taxon>
        <taxon>Arthropoda</taxon>
        <taxon>Chelicerata</taxon>
        <taxon>Arachnida</taxon>
        <taxon>Acari</taxon>
        <taxon>Acariformes</taxon>
        <taxon>Trombidiformes</taxon>
        <taxon>Prostigmata</taxon>
        <taxon>Anystina</taxon>
        <taxon>Parasitengona</taxon>
        <taxon>Trombidioidea</taxon>
        <taxon>Trombidiidae</taxon>
        <taxon>Dinothrombium</taxon>
    </lineage>
</organism>
<keyword evidence="4" id="KW-1185">Reference proteome</keyword>
<name>A0A443QK61_9ACAR</name>
<evidence type="ECO:0000256" key="1">
    <source>
        <dbReference type="SAM" id="Coils"/>
    </source>
</evidence>
<proteinExistence type="predicted"/>